<dbReference type="Pfam" id="PF00436">
    <property type="entry name" value="SSB"/>
    <property type="match status" value="1"/>
</dbReference>
<feature type="compositionally biased region" description="Acidic residues" evidence="3">
    <location>
        <begin position="140"/>
        <end position="165"/>
    </location>
</feature>
<keyword evidence="1 2" id="KW-0238">DNA-binding</keyword>
<feature type="compositionally biased region" description="Polar residues" evidence="3">
    <location>
        <begin position="1"/>
        <end position="10"/>
    </location>
</feature>
<protein>
    <submittedName>
        <fullName evidence="4">Single-stranded DNA-binding protein</fullName>
    </submittedName>
</protein>
<evidence type="ECO:0000256" key="3">
    <source>
        <dbReference type="SAM" id="MobiDB-lite"/>
    </source>
</evidence>
<evidence type="ECO:0000313" key="4">
    <source>
        <dbReference type="EMBL" id="HJG91026.1"/>
    </source>
</evidence>
<dbReference type="AlphaFoldDB" id="A0A921SWS6"/>
<dbReference type="GO" id="GO:0003697">
    <property type="term" value="F:single-stranded DNA binding"/>
    <property type="evidence" value="ECO:0007669"/>
    <property type="project" value="InterPro"/>
</dbReference>
<evidence type="ECO:0000256" key="1">
    <source>
        <dbReference type="ARBA" id="ARBA00023125"/>
    </source>
</evidence>
<evidence type="ECO:0000313" key="5">
    <source>
        <dbReference type="Proteomes" id="UP000742460"/>
    </source>
</evidence>
<feature type="region of interest" description="Disordered" evidence="3">
    <location>
        <begin position="122"/>
        <end position="165"/>
    </location>
</feature>
<sequence length="165" mass="18100">MRDIQTTVIGNATADPTEHKQDNGTVTAKVRIAVTGRYYNAATQDFADRKTEFITVFARRNLARNLLTSVRKGQPLIVTGRLSSSEWIAQDETQRHSLNIQAEAIGHDLTYGSAIFTKPLRTADVPDVDPQTGEVLSDSVSEDPEDTEDAFETESADDDSLAPAF</sequence>
<dbReference type="SUPFAM" id="SSF50249">
    <property type="entry name" value="Nucleic acid-binding proteins"/>
    <property type="match status" value="1"/>
</dbReference>
<name>A0A921SWS6_9MICO</name>
<dbReference type="PROSITE" id="PS50935">
    <property type="entry name" value="SSB"/>
    <property type="match status" value="1"/>
</dbReference>
<feature type="region of interest" description="Disordered" evidence="3">
    <location>
        <begin position="1"/>
        <end position="22"/>
    </location>
</feature>
<dbReference type="Gene3D" id="2.40.50.140">
    <property type="entry name" value="Nucleic acid-binding proteins"/>
    <property type="match status" value="1"/>
</dbReference>
<proteinExistence type="predicted"/>
<reference evidence="4" key="1">
    <citation type="journal article" date="2021" name="PeerJ">
        <title>Extensive microbial diversity within the chicken gut microbiome revealed by metagenomics and culture.</title>
        <authorList>
            <person name="Gilroy R."/>
            <person name="Ravi A."/>
            <person name="Getino M."/>
            <person name="Pursley I."/>
            <person name="Horton D.L."/>
            <person name="Alikhan N.F."/>
            <person name="Baker D."/>
            <person name="Gharbi K."/>
            <person name="Hall N."/>
            <person name="Watson M."/>
            <person name="Adriaenssens E.M."/>
            <person name="Foster-Nyarko E."/>
            <person name="Jarju S."/>
            <person name="Secka A."/>
            <person name="Antonio M."/>
            <person name="Oren A."/>
            <person name="Chaudhuri R.R."/>
            <person name="La Ragione R."/>
            <person name="Hildebrand F."/>
            <person name="Pallen M.J."/>
        </authorList>
    </citation>
    <scope>NUCLEOTIDE SEQUENCE</scope>
    <source>
        <strain evidence="4">ChiGjej5B5-22894</strain>
    </source>
</reference>
<dbReference type="CDD" id="cd04496">
    <property type="entry name" value="SSB_OBF"/>
    <property type="match status" value="1"/>
</dbReference>
<accession>A0A921SWS6</accession>
<dbReference type="EMBL" id="DYUE01000121">
    <property type="protein sequence ID" value="HJG91026.1"/>
    <property type="molecule type" value="Genomic_DNA"/>
</dbReference>
<evidence type="ECO:0000256" key="2">
    <source>
        <dbReference type="PROSITE-ProRule" id="PRU00252"/>
    </source>
</evidence>
<organism evidence="4 5">
    <name type="scientific">Brachybacterium massiliense</name>
    <dbReference type="NCBI Taxonomy" id="1755098"/>
    <lineage>
        <taxon>Bacteria</taxon>
        <taxon>Bacillati</taxon>
        <taxon>Actinomycetota</taxon>
        <taxon>Actinomycetes</taxon>
        <taxon>Micrococcales</taxon>
        <taxon>Dermabacteraceae</taxon>
        <taxon>Brachybacterium</taxon>
    </lineage>
</organism>
<comment type="caution">
    <text evidence="4">The sequence shown here is derived from an EMBL/GenBank/DDBJ whole genome shotgun (WGS) entry which is preliminary data.</text>
</comment>
<dbReference type="InterPro" id="IPR012340">
    <property type="entry name" value="NA-bd_OB-fold"/>
</dbReference>
<dbReference type="InterPro" id="IPR000424">
    <property type="entry name" value="Primosome_PriB/ssb"/>
</dbReference>
<gene>
    <name evidence="4" type="ORF">K8V81_04815</name>
</gene>
<reference evidence="4" key="2">
    <citation type="submission" date="2021-09" db="EMBL/GenBank/DDBJ databases">
        <authorList>
            <person name="Gilroy R."/>
        </authorList>
    </citation>
    <scope>NUCLEOTIDE SEQUENCE</scope>
    <source>
        <strain evidence="4">ChiGjej5B5-22894</strain>
    </source>
</reference>
<dbReference type="Proteomes" id="UP000742460">
    <property type="component" value="Unassembled WGS sequence"/>
</dbReference>